<dbReference type="RefSeq" id="WP_380904397.1">
    <property type="nucleotide sequence ID" value="NZ_JBHUEG010000004.1"/>
</dbReference>
<evidence type="ECO:0000313" key="1">
    <source>
        <dbReference type="EMBL" id="MFD2548532.1"/>
    </source>
</evidence>
<dbReference type="Proteomes" id="UP001597545">
    <property type="component" value="Unassembled WGS sequence"/>
</dbReference>
<dbReference type="Gene3D" id="2.60.40.1600">
    <property type="entry name" value="Smr-associated-like"/>
    <property type="match status" value="1"/>
</dbReference>
<name>A0ABW5KLW8_9SPHI</name>
<proteinExistence type="predicted"/>
<protein>
    <submittedName>
        <fullName evidence="1">Uncharacterized protein</fullName>
    </submittedName>
</protein>
<dbReference type="EMBL" id="JBHULR010000005">
    <property type="protein sequence ID" value="MFD2548532.1"/>
    <property type="molecule type" value="Genomic_DNA"/>
</dbReference>
<organism evidence="1 2">
    <name type="scientific">Sphingobacterium suaedae</name>
    <dbReference type="NCBI Taxonomy" id="1686402"/>
    <lineage>
        <taxon>Bacteria</taxon>
        <taxon>Pseudomonadati</taxon>
        <taxon>Bacteroidota</taxon>
        <taxon>Sphingobacteriia</taxon>
        <taxon>Sphingobacteriales</taxon>
        <taxon>Sphingobacteriaceae</taxon>
        <taxon>Sphingobacterium</taxon>
    </lineage>
</organism>
<sequence>MKFKIGDLVRFVDEPIEGHITSFQQNDIVGVTDDSGFEIPVQITKITRVHGNMKREDDEITEHTPSSNLPFIDRGIFVGVDGEQKDGLAKFHLINHTSFTILATISEVNGNKRTGIFAEKISARDFLTFYSANFNNVGKWPNFEIQILRNSTQPHQPTDPIRREFRVKPMDLIQPKQTDDLLEKKVWKFELDKPEENIGLEKLADHFISHRPKQR</sequence>
<dbReference type="InterPro" id="IPR036781">
    <property type="entry name" value="Smr_assoc-like_sf"/>
</dbReference>
<dbReference type="SUPFAM" id="SSF158949">
    <property type="entry name" value="Smr-associated domain-like"/>
    <property type="match status" value="1"/>
</dbReference>
<comment type="caution">
    <text evidence="1">The sequence shown here is derived from an EMBL/GenBank/DDBJ whole genome shotgun (WGS) entry which is preliminary data.</text>
</comment>
<keyword evidence="2" id="KW-1185">Reference proteome</keyword>
<accession>A0ABW5KLW8</accession>
<gene>
    <name evidence="1" type="ORF">ACFSR5_12840</name>
</gene>
<evidence type="ECO:0000313" key="2">
    <source>
        <dbReference type="Proteomes" id="UP001597545"/>
    </source>
</evidence>
<reference evidence="2" key="1">
    <citation type="journal article" date="2019" name="Int. J. Syst. Evol. Microbiol.">
        <title>The Global Catalogue of Microorganisms (GCM) 10K type strain sequencing project: providing services to taxonomists for standard genome sequencing and annotation.</title>
        <authorList>
            <consortium name="The Broad Institute Genomics Platform"/>
            <consortium name="The Broad Institute Genome Sequencing Center for Infectious Disease"/>
            <person name="Wu L."/>
            <person name="Ma J."/>
        </authorList>
    </citation>
    <scope>NUCLEOTIDE SEQUENCE [LARGE SCALE GENOMIC DNA]</scope>
    <source>
        <strain evidence="2">KCTC 42662</strain>
    </source>
</reference>